<sequence>MTLQFTHPRRPGRRTGPVSRRRSATALLLAVSAVLITGCAAAVPMQPAADAVNPACADVIVRLPTTVADQPERETNAQATGAWGDPSAVLLTCGVEVPGPTTLPCVSINGIDWIEDDSEAPKYRYTTYGREPATEVYIDSELVSGSTTLVDLSSAISNIPATKQCLGAADVTLPTDTPAP</sequence>
<gene>
    <name evidence="3" type="ORF">E3T61_06845</name>
</gene>
<evidence type="ECO:0000313" key="3">
    <source>
        <dbReference type="EMBL" id="TFD92029.1"/>
    </source>
</evidence>
<dbReference type="Pfam" id="PF12028">
    <property type="entry name" value="DUF3515"/>
    <property type="match status" value="1"/>
</dbReference>
<evidence type="ECO:0000313" key="4">
    <source>
        <dbReference type="Proteomes" id="UP000298468"/>
    </source>
</evidence>
<dbReference type="EMBL" id="SOHM01000012">
    <property type="protein sequence ID" value="TFD92029.1"/>
    <property type="molecule type" value="Genomic_DNA"/>
</dbReference>
<feature type="region of interest" description="Disordered" evidence="1">
    <location>
        <begin position="1"/>
        <end position="20"/>
    </location>
</feature>
<dbReference type="RefSeq" id="WP_134640142.1">
    <property type="nucleotide sequence ID" value="NZ_SOHM01000012.1"/>
</dbReference>
<evidence type="ECO:0000256" key="2">
    <source>
        <dbReference type="SAM" id="SignalP"/>
    </source>
</evidence>
<keyword evidence="2" id="KW-0732">Signal</keyword>
<dbReference type="Proteomes" id="UP000298468">
    <property type="component" value="Unassembled WGS sequence"/>
</dbReference>
<protein>
    <submittedName>
        <fullName evidence="3">DUF3515 family protein</fullName>
    </submittedName>
</protein>
<evidence type="ECO:0000256" key="1">
    <source>
        <dbReference type="SAM" id="MobiDB-lite"/>
    </source>
</evidence>
<feature type="compositionally biased region" description="Basic residues" evidence="1">
    <location>
        <begin position="7"/>
        <end position="20"/>
    </location>
</feature>
<accession>A0A4R9BWF5</accession>
<proteinExistence type="predicted"/>
<name>A0A4R9BWF5_9MICO</name>
<keyword evidence="4" id="KW-1185">Reference proteome</keyword>
<reference evidence="3 4" key="1">
    <citation type="submission" date="2019-03" db="EMBL/GenBank/DDBJ databases">
        <title>Genomics of glacier-inhabiting Cryobacterium strains.</title>
        <authorList>
            <person name="Liu Q."/>
            <person name="Xin Y.-H."/>
        </authorList>
    </citation>
    <scope>NUCLEOTIDE SEQUENCE [LARGE SCALE GENOMIC DNA]</scope>
    <source>
        <strain evidence="3 4">Sr59</strain>
    </source>
</reference>
<dbReference type="AlphaFoldDB" id="A0A4R9BWF5"/>
<feature type="signal peptide" evidence="2">
    <location>
        <begin position="1"/>
        <end position="42"/>
    </location>
</feature>
<comment type="caution">
    <text evidence="3">The sequence shown here is derived from an EMBL/GenBank/DDBJ whole genome shotgun (WGS) entry which is preliminary data.</text>
</comment>
<dbReference type="OrthoDB" id="4331648at2"/>
<dbReference type="InterPro" id="IPR021903">
    <property type="entry name" value="DUF3515"/>
</dbReference>
<organism evidence="3 4">
    <name type="scientific">Cryobacterium lactosi</name>
    <dbReference type="NCBI Taxonomy" id="1259202"/>
    <lineage>
        <taxon>Bacteria</taxon>
        <taxon>Bacillati</taxon>
        <taxon>Actinomycetota</taxon>
        <taxon>Actinomycetes</taxon>
        <taxon>Micrococcales</taxon>
        <taxon>Microbacteriaceae</taxon>
        <taxon>Cryobacterium</taxon>
    </lineage>
</organism>
<feature type="chain" id="PRO_5020434689" evidence="2">
    <location>
        <begin position="43"/>
        <end position="180"/>
    </location>
</feature>